<dbReference type="SUPFAM" id="SSF56784">
    <property type="entry name" value="HAD-like"/>
    <property type="match status" value="1"/>
</dbReference>
<sequence length="279" mass="28875">MTRFRLVATDLDGTLLRAGRTISERTVRALRLAADAGAEVVVVTARPPRYIDALAEAYGLTGTAVCSNGALVYDIDSRTVVASHTLAPQLARRVAEALTRSVPGVGFAVETGHRVLYAPEFGLRHAGDEHAEFAVAGNDELWVTDEPIVKLLAWRSGGDADAMLAAAEESAGPLASFTHSGGAGLLEVGAADVTKAGTLADLCAARGIDAAEVVAFGDMPNDLTILSWAGAGYAMANAHPRVLAAVARHTGSNEEDGVAAVLERLFARGTAPEPAAPVR</sequence>
<protein>
    <recommendedName>
        <fullName evidence="3">Hydrolase</fullName>
    </recommendedName>
</protein>
<dbReference type="InterPro" id="IPR036412">
    <property type="entry name" value="HAD-like_sf"/>
</dbReference>
<name>A0ABT1IVM9_9ACTN</name>
<evidence type="ECO:0000313" key="1">
    <source>
        <dbReference type="EMBL" id="MCP2309188.1"/>
    </source>
</evidence>
<dbReference type="EMBL" id="JAMZDX010000002">
    <property type="protein sequence ID" value="MCP2309188.1"/>
    <property type="molecule type" value="Genomic_DNA"/>
</dbReference>
<dbReference type="Proteomes" id="UP001206483">
    <property type="component" value="Unassembled WGS sequence"/>
</dbReference>
<evidence type="ECO:0008006" key="3">
    <source>
        <dbReference type="Google" id="ProtNLM"/>
    </source>
</evidence>
<reference evidence="1 2" key="1">
    <citation type="submission" date="2022-06" db="EMBL/GenBank/DDBJ databases">
        <title>Sequencing the genomes of 1000 actinobacteria strains.</title>
        <authorList>
            <person name="Klenk H.-P."/>
        </authorList>
    </citation>
    <scope>NUCLEOTIDE SEQUENCE [LARGE SCALE GENOMIC DNA]</scope>
    <source>
        <strain evidence="1 2">DSM 41656</strain>
    </source>
</reference>
<gene>
    <name evidence="1" type="ORF">FHR36_002312</name>
</gene>
<proteinExistence type="predicted"/>
<accession>A0ABT1IVM9</accession>
<dbReference type="PANTHER" id="PTHR10000">
    <property type="entry name" value="PHOSPHOSERINE PHOSPHATASE"/>
    <property type="match status" value="1"/>
</dbReference>
<dbReference type="Gene3D" id="3.40.50.1000">
    <property type="entry name" value="HAD superfamily/HAD-like"/>
    <property type="match status" value="1"/>
</dbReference>
<dbReference type="InterPro" id="IPR006379">
    <property type="entry name" value="HAD-SF_hydro_IIB"/>
</dbReference>
<evidence type="ECO:0000313" key="2">
    <source>
        <dbReference type="Proteomes" id="UP001206483"/>
    </source>
</evidence>
<dbReference type="NCBIfam" id="TIGR01484">
    <property type="entry name" value="HAD-SF-IIB"/>
    <property type="match status" value="1"/>
</dbReference>
<organism evidence="1 2">
    <name type="scientific">Kitasatospora paracochleata</name>
    <dbReference type="NCBI Taxonomy" id="58354"/>
    <lineage>
        <taxon>Bacteria</taxon>
        <taxon>Bacillati</taxon>
        <taxon>Actinomycetota</taxon>
        <taxon>Actinomycetes</taxon>
        <taxon>Kitasatosporales</taxon>
        <taxon>Streptomycetaceae</taxon>
        <taxon>Kitasatospora</taxon>
    </lineage>
</organism>
<dbReference type="Gene3D" id="3.30.1240.10">
    <property type="match status" value="1"/>
</dbReference>
<dbReference type="PANTHER" id="PTHR10000:SF8">
    <property type="entry name" value="HAD SUPERFAMILY HYDROLASE-LIKE, TYPE 3"/>
    <property type="match status" value="1"/>
</dbReference>
<dbReference type="Pfam" id="PF08282">
    <property type="entry name" value="Hydrolase_3"/>
    <property type="match status" value="1"/>
</dbReference>
<dbReference type="RefSeq" id="WP_253796173.1">
    <property type="nucleotide sequence ID" value="NZ_BAAAUB010000049.1"/>
</dbReference>
<dbReference type="InterPro" id="IPR023214">
    <property type="entry name" value="HAD_sf"/>
</dbReference>
<keyword evidence="2" id="KW-1185">Reference proteome</keyword>
<comment type="caution">
    <text evidence="1">The sequence shown here is derived from an EMBL/GenBank/DDBJ whole genome shotgun (WGS) entry which is preliminary data.</text>
</comment>
<dbReference type="CDD" id="cd07516">
    <property type="entry name" value="HAD_Pase"/>
    <property type="match status" value="1"/>
</dbReference>